<dbReference type="PANTHER" id="PTHR37161">
    <property type="entry name" value="HDC10475"/>
    <property type="match status" value="1"/>
</dbReference>
<reference evidence="2 3" key="1">
    <citation type="submission" date="2023-03" db="EMBL/GenBank/DDBJ databases">
        <title>Genome insight into feeding habits of ladybird beetles.</title>
        <authorList>
            <person name="Li H.-S."/>
            <person name="Huang Y.-H."/>
            <person name="Pang H."/>
        </authorList>
    </citation>
    <scope>NUCLEOTIDE SEQUENCE [LARGE SCALE GENOMIC DNA]</scope>
    <source>
        <strain evidence="2">SYSU_2023b</strain>
        <tissue evidence="2">Whole body</tissue>
    </source>
</reference>
<dbReference type="Proteomes" id="UP001431783">
    <property type="component" value="Unassembled WGS sequence"/>
</dbReference>
<gene>
    <name evidence="2" type="ORF">WA026_008224</name>
</gene>
<proteinExistence type="predicted"/>
<dbReference type="PANTHER" id="PTHR37161:SF2">
    <property type="entry name" value="AT11648P-RELATED"/>
    <property type="match status" value="1"/>
</dbReference>
<organism evidence="2 3">
    <name type="scientific">Henosepilachna vigintioctopunctata</name>
    <dbReference type="NCBI Taxonomy" id="420089"/>
    <lineage>
        <taxon>Eukaryota</taxon>
        <taxon>Metazoa</taxon>
        <taxon>Ecdysozoa</taxon>
        <taxon>Arthropoda</taxon>
        <taxon>Hexapoda</taxon>
        <taxon>Insecta</taxon>
        <taxon>Pterygota</taxon>
        <taxon>Neoptera</taxon>
        <taxon>Endopterygota</taxon>
        <taxon>Coleoptera</taxon>
        <taxon>Polyphaga</taxon>
        <taxon>Cucujiformia</taxon>
        <taxon>Coccinelloidea</taxon>
        <taxon>Coccinellidae</taxon>
        <taxon>Epilachninae</taxon>
        <taxon>Epilachnini</taxon>
        <taxon>Henosepilachna</taxon>
    </lineage>
</organism>
<evidence type="ECO:0000313" key="3">
    <source>
        <dbReference type="Proteomes" id="UP001431783"/>
    </source>
</evidence>
<dbReference type="Pfam" id="PF05335">
    <property type="entry name" value="DUF745"/>
    <property type="match status" value="1"/>
</dbReference>
<dbReference type="EMBL" id="JARQZJ010000003">
    <property type="protein sequence ID" value="KAK9870663.1"/>
    <property type="molecule type" value="Genomic_DNA"/>
</dbReference>
<evidence type="ECO:0000313" key="2">
    <source>
        <dbReference type="EMBL" id="KAK9870663.1"/>
    </source>
</evidence>
<evidence type="ECO:0000256" key="1">
    <source>
        <dbReference type="SAM" id="Coils"/>
    </source>
</evidence>
<keyword evidence="1" id="KW-0175">Coiled coil</keyword>
<feature type="coiled-coil region" evidence="1">
    <location>
        <begin position="54"/>
        <end position="117"/>
    </location>
</feature>
<name>A0AAW1TQI2_9CUCU</name>
<accession>A0AAW1TQI2</accession>
<dbReference type="AlphaFoldDB" id="A0AAW1TQI2"/>
<sequence>MLKKDSVWIFISVIVYVQCNSEAHSKIATNIALNAAEEAKAAHDAQLQAGQQAAQQVKEELANKAIEAAKAAQAALAGKETYLSEVHKEKEAAKTIVQEEKATKAELENTANSATKTAHEAHALVKLLSTAGKLAQGSDENEKISLNLLRQQLSEKAKEIEAAKDKLEHLCAELSAAKNDLATTKCAAQKAIQQATEARQAVMRNRRRTRNVARTRNHMNN</sequence>
<comment type="caution">
    <text evidence="2">The sequence shown here is derived from an EMBL/GenBank/DDBJ whole genome shotgun (WGS) entry which is preliminary data.</text>
</comment>
<keyword evidence="3" id="KW-1185">Reference proteome</keyword>
<protein>
    <submittedName>
        <fullName evidence="2">Uncharacterized protein</fullName>
    </submittedName>
</protein>
<feature type="coiled-coil region" evidence="1">
    <location>
        <begin position="146"/>
        <end position="180"/>
    </location>
</feature>
<dbReference type="InterPro" id="IPR007999">
    <property type="entry name" value="DUF745"/>
</dbReference>